<name>A0ABU7E9J4_9TELE</name>
<protein>
    <recommendedName>
        <fullName evidence="5">Secreted protein</fullName>
    </recommendedName>
</protein>
<dbReference type="Proteomes" id="UP001352852">
    <property type="component" value="Unassembled WGS sequence"/>
</dbReference>
<sequence length="104" mass="12569">MFPFFFLSCVLSGRELAESELLSECQEEAQQLYFHKWRITANALMFCLIFMKEKKLYSKQLWDYINCYGHGDRNKKQQRERGGAKMKKGEKDERMERKKDEITR</sequence>
<gene>
    <name evidence="3" type="ORF">CHARACLAT_012554</name>
</gene>
<feature type="region of interest" description="Disordered" evidence="1">
    <location>
        <begin position="70"/>
        <end position="104"/>
    </location>
</feature>
<keyword evidence="4" id="KW-1185">Reference proteome</keyword>
<dbReference type="EMBL" id="JAHUTJ010050054">
    <property type="protein sequence ID" value="MED6283792.1"/>
    <property type="molecule type" value="Genomic_DNA"/>
</dbReference>
<feature type="chain" id="PRO_5047416795" description="Secreted protein" evidence="2">
    <location>
        <begin position="20"/>
        <end position="104"/>
    </location>
</feature>
<evidence type="ECO:0000256" key="2">
    <source>
        <dbReference type="SAM" id="SignalP"/>
    </source>
</evidence>
<evidence type="ECO:0000256" key="1">
    <source>
        <dbReference type="SAM" id="MobiDB-lite"/>
    </source>
</evidence>
<comment type="caution">
    <text evidence="3">The sequence shown here is derived from an EMBL/GenBank/DDBJ whole genome shotgun (WGS) entry which is preliminary data.</text>
</comment>
<evidence type="ECO:0000313" key="4">
    <source>
        <dbReference type="Proteomes" id="UP001352852"/>
    </source>
</evidence>
<accession>A0ABU7E9J4</accession>
<keyword evidence="2" id="KW-0732">Signal</keyword>
<reference evidence="3 4" key="1">
    <citation type="submission" date="2021-06" db="EMBL/GenBank/DDBJ databases">
        <authorList>
            <person name="Palmer J.M."/>
        </authorList>
    </citation>
    <scope>NUCLEOTIDE SEQUENCE [LARGE SCALE GENOMIC DNA]</scope>
    <source>
        <strain evidence="3 4">CL_MEX2019</strain>
        <tissue evidence="3">Muscle</tissue>
    </source>
</reference>
<evidence type="ECO:0008006" key="5">
    <source>
        <dbReference type="Google" id="ProtNLM"/>
    </source>
</evidence>
<feature type="signal peptide" evidence="2">
    <location>
        <begin position="1"/>
        <end position="19"/>
    </location>
</feature>
<organism evidence="3 4">
    <name type="scientific">Characodon lateralis</name>
    <dbReference type="NCBI Taxonomy" id="208331"/>
    <lineage>
        <taxon>Eukaryota</taxon>
        <taxon>Metazoa</taxon>
        <taxon>Chordata</taxon>
        <taxon>Craniata</taxon>
        <taxon>Vertebrata</taxon>
        <taxon>Euteleostomi</taxon>
        <taxon>Actinopterygii</taxon>
        <taxon>Neopterygii</taxon>
        <taxon>Teleostei</taxon>
        <taxon>Neoteleostei</taxon>
        <taxon>Acanthomorphata</taxon>
        <taxon>Ovalentaria</taxon>
        <taxon>Atherinomorphae</taxon>
        <taxon>Cyprinodontiformes</taxon>
        <taxon>Goodeidae</taxon>
        <taxon>Characodon</taxon>
    </lineage>
</organism>
<evidence type="ECO:0000313" key="3">
    <source>
        <dbReference type="EMBL" id="MED6283792.1"/>
    </source>
</evidence>
<proteinExistence type="predicted"/>